<dbReference type="PANTHER" id="PTHR46796:SF6">
    <property type="entry name" value="ARAC SUBFAMILY"/>
    <property type="match status" value="1"/>
</dbReference>
<dbReference type="OrthoDB" id="9799345at2"/>
<keyword evidence="2" id="KW-0238">DNA-binding</keyword>
<dbReference type="InterPro" id="IPR050204">
    <property type="entry name" value="AraC_XylS_family_regulators"/>
</dbReference>
<keyword evidence="1" id="KW-0805">Transcription regulation</keyword>
<reference evidence="5 7" key="2">
    <citation type="submission" date="2018-12" db="EMBL/GenBank/DDBJ databases">
        <title>Streptomyces griseoviridis F1-27 complete genome.</title>
        <authorList>
            <person name="Mariita R.M."/>
            <person name="Sello J.K."/>
        </authorList>
    </citation>
    <scope>NUCLEOTIDE SEQUENCE [LARGE SCALE GENOMIC DNA]</scope>
    <source>
        <strain evidence="5 7">F1-27</strain>
    </source>
</reference>
<sequence length="323" mass="35858">MLDEMVFRSGDVPTADRFDRWRDLMNQVYAPMDVRSDHAADYRAHQRLIGLGPVSVWPGEFQPLVFLRTPRLIRQYDPELYHLTLVVNGSGGIALGKQETTYGTYDIATNDTSRASETWVGLGTAKIVGVCVPKAMLPLPKGRADQAIGRRMSSERGVGALLALLLTQLADNSGQYTPADAPRLGVVVADLVAALFAHTLDADRSLPPDTHRRTLVLRIRAFMEQHLSDPELTPRTVAAAHSISPSYLHRLFQDEGTTVAAWIRRRRLERARGNLTDPALRTVPIHVIAARWGFTGPAEFSRAFRTEFGAPPREFRPSRADST</sequence>
<dbReference type="SMART" id="SM00342">
    <property type="entry name" value="HTH_ARAC"/>
    <property type="match status" value="1"/>
</dbReference>
<dbReference type="InterPro" id="IPR018062">
    <property type="entry name" value="HTH_AraC-typ_CS"/>
</dbReference>
<dbReference type="GO" id="GO:0043565">
    <property type="term" value="F:sequence-specific DNA binding"/>
    <property type="evidence" value="ECO:0007669"/>
    <property type="project" value="InterPro"/>
</dbReference>
<gene>
    <name evidence="6" type="ORF">DDJ31_12395</name>
    <name evidence="5" type="ORF">ELQ87_26875</name>
</gene>
<dbReference type="AlphaFoldDB" id="A0A3Q9KQY7"/>
<dbReference type="SUPFAM" id="SSF46689">
    <property type="entry name" value="Homeodomain-like"/>
    <property type="match status" value="1"/>
</dbReference>
<proteinExistence type="predicted"/>
<dbReference type="GO" id="GO:0003700">
    <property type="term" value="F:DNA-binding transcription factor activity"/>
    <property type="evidence" value="ECO:0007669"/>
    <property type="project" value="InterPro"/>
</dbReference>
<evidence type="ECO:0000313" key="5">
    <source>
        <dbReference type="EMBL" id="AZS87449.1"/>
    </source>
</evidence>
<dbReference type="PROSITE" id="PS00041">
    <property type="entry name" value="HTH_ARAC_FAMILY_1"/>
    <property type="match status" value="1"/>
</dbReference>
<dbReference type="Pfam" id="PF12833">
    <property type="entry name" value="HTH_18"/>
    <property type="match status" value="1"/>
</dbReference>
<evidence type="ECO:0000256" key="2">
    <source>
        <dbReference type="ARBA" id="ARBA00023125"/>
    </source>
</evidence>
<dbReference type="PANTHER" id="PTHR46796">
    <property type="entry name" value="HTH-TYPE TRANSCRIPTIONAL ACTIVATOR RHAS-RELATED"/>
    <property type="match status" value="1"/>
</dbReference>
<evidence type="ECO:0000313" key="7">
    <source>
        <dbReference type="Proteomes" id="UP000271291"/>
    </source>
</evidence>
<feature type="domain" description="HTH araC/xylS-type" evidence="4">
    <location>
        <begin position="217"/>
        <end position="318"/>
    </location>
</feature>
<evidence type="ECO:0000256" key="3">
    <source>
        <dbReference type="ARBA" id="ARBA00023163"/>
    </source>
</evidence>
<dbReference type="Proteomes" id="UP000271291">
    <property type="component" value="Chromosome"/>
</dbReference>
<dbReference type="RefSeq" id="WP_127180243.1">
    <property type="nucleotide sequence ID" value="NZ_CP029078.1"/>
</dbReference>
<evidence type="ECO:0000313" key="8">
    <source>
        <dbReference type="Proteomes" id="UP000501753"/>
    </source>
</evidence>
<organism evidence="5 7">
    <name type="scientific">Streptomyces griseoviridis</name>
    <dbReference type="NCBI Taxonomy" id="45398"/>
    <lineage>
        <taxon>Bacteria</taxon>
        <taxon>Bacillati</taxon>
        <taxon>Actinomycetota</taxon>
        <taxon>Actinomycetes</taxon>
        <taxon>Kitasatosporales</taxon>
        <taxon>Streptomycetaceae</taxon>
        <taxon>Streptomyces</taxon>
    </lineage>
</organism>
<dbReference type="Pfam" id="PF14525">
    <property type="entry name" value="AraC_binding_2"/>
    <property type="match status" value="1"/>
</dbReference>
<dbReference type="KEGG" id="sgd:ELQ87_26875"/>
<dbReference type="EMBL" id="CP034687">
    <property type="protein sequence ID" value="AZS87449.1"/>
    <property type="molecule type" value="Genomic_DNA"/>
</dbReference>
<keyword evidence="3" id="KW-0804">Transcription</keyword>
<evidence type="ECO:0000256" key="1">
    <source>
        <dbReference type="ARBA" id="ARBA00023015"/>
    </source>
</evidence>
<dbReference type="InterPro" id="IPR009057">
    <property type="entry name" value="Homeodomain-like_sf"/>
</dbReference>
<protein>
    <submittedName>
        <fullName evidence="6">AraC family transcriptional regulator</fullName>
    </submittedName>
    <submittedName>
        <fullName evidence="5">Helix-turn-helix domain-containing protein</fullName>
    </submittedName>
</protein>
<dbReference type="PROSITE" id="PS01124">
    <property type="entry name" value="HTH_ARAC_FAMILY_2"/>
    <property type="match status" value="1"/>
</dbReference>
<dbReference type="EMBL" id="CP029078">
    <property type="protein sequence ID" value="QCN85702.1"/>
    <property type="molecule type" value="Genomic_DNA"/>
</dbReference>
<dbReference type="InterPro" id="IPR018060">
    <property type="entry name" value="HTH_AraC"/>
</dbReference>
<dbReference type="Gene3D" id="1.10.10.60">
    <property type="entry name" value="Homeodomain-like"/>
    <property type="match status" value="1"/>
</dbReference>
<reference evidence="6 8" key="1">
    <citation type="submission" date="2018-04" db="EMBL/GenBank/DDBJ databases">
        <title>Complete genome sequences of Streptomyces griseoviridis K61 and characterization of antagonistic properties of biological control agents.</title>
        <authorList>
            <person name="Mariita R.M."/>
            <person name="Sello J.K."/>
        </authorList>
    </citation>
    <scope>NUCLEOTIDE SEQUENCE [LARGE SCALE GENOMIC DNA]</scope>
    <source>
        <strain evidence="6 8">K61</strain>
    </source>
</reference>
<dbReference type="InterPro" id="IPR035418">
    <property type="entry name" value="AraC-bd_2"/>
</dbReference>
<accession>A0A3Q9KQY7</accession>
<dbReference type="Proteomes" id="UP000501753">
    <property type="component" value="Chromosome"/>
</dbReference>
<evidence type="ECO:0000313" key="6">
    <source>
        <dbReference type="EMBL" id="QCN85702.1"/>
    </source>
</evidence>
<keyword evidence="8" id="KW-1185">Reference proteome</keyword>
<evidence type="ECO:0000259" key="4">
    <source>
        <dbReference type="PROSITE" id="PS01124"/>
    </source>
</evidence>
<name>A0A3Q9KQY7_STRGD</name>